<evidence type="ECO:0000256" key="6">
    <source>
        <dbReference type="ARBA" id="ARBA00023136"/>
    </source>
</evidence>
<evidence type="ECO:0000256" key="3">
    <source>
        <dbReference type="ARBA" id="ARBA00022452"/>
    </source>
</evidence>
<dbReference type="Pfam" id="PF03349">
    <property type="entry name" value="Toluene_X"/>
    <property type="match status" value="1"/>
</dbReference>
<keyword evidence="5 8" id="KW-0732">Signal</keyword>
<evidence type="ECO:0000256" key="5">
    <source>
        <dbReference type="ARBA" id="ARBA00022729"/>
    </source>
</evidence>
<keyword evidence="6" id="KW-0472">Membrane</keyword>
<evidence type="ECO:0000256" key="2">
    <source>
        <dbReference type="ARBA" id="ARBA00008163"/>
    </source>
</evidence>
<comment type="caution">
    <text evidence="9">The sequence shown here is derived from an EMBL/GenBank/DDBJ whole genome shotgun (WGS) entry which is preliminary data.</text>
</comment>
<evidence type="ECO:0000256" key="4">
    <source>
        <dbReference type="ARBA" id="ARBA00022692"/>
    </source>
</evidence>
<dbReference type="Proteomes" id="UP001297272">
    <property type="component" value="Unassembled WGS sequence"/>
</dbReference>
<protein>
    <submittedName>
        <fullName evidence="9">Outer membrane protein transport protein</fullName>
    </submittedName>
</protein>
<dbReference type="EMBL" id="JAFMNX010000001">
    <property type="protein sequence ID" value="MBS9719928.1"/>
    <property type="molecule type" value="Genomic_DNA"/>
</dbReference>
<comment type="similarity">
    <text evidence="2">Belongs to the OmpP1/FadL family.</text>
</comment>
<evidence type="ECO:0000313" key="10">
    <source>
        <dbReference type="Proteomes" id="UP001297272"/>
    </source>
</evidence>
<gene>
    <name evidence="9" type="ORF">JYU29_04405</name>
</gene>
<proteinExistence type="inferred from homology"/>
<evidence type="ECO:0000256" key="7">
    <source>
        <dbReference type="ARBA" id="ARBA00023237"/>
    </source>
</evidence>
<evidence type="ECO:0000256" key="8">
    <source>
        <dbReference type="SAM" id="SignalP"/>
    </source>
</evidence>
<dbReference type="PANTHER" id="PTHR35093">
    <property type="entry name" value="OUTER MEMBRANE PROTEIN NMB0088-RELATED"/>
    <property type="match status" value="1"/>
</dbReference>
<reference evidence="9 10" key="1">
    <citation type="submission" date="2021-03" db="EMBL/GenBank/DDBJ databases">
        <title>Tianweitania aestuarii sp. nov., isolated from a tidal flat.</title>
        <authorList>
            <person name="Park S."/>
            <person name="Yoon J.-H."/>
        </authorList>
    </citation>
    <scope>NUCLEOTIDE SEQUENCE [LARGE SCALE GENOMIC DNA]</scope>
    <source>
        <strain evidence="9 10">BSSL-BM11</strain>
    </source>
</reference>
<feature type="chain" id="PRO_5046268024" evidence="8">
    <location>
        <begin position="26"/>
        <end position="409"/>
    </location>
</feature>
<organism evidence="9 10">
    <name type="scientific">Tianweitania aestuarii</name>
    <dbReference type="NCBI Taxonomy" id="2814886"/>
    <lineage>
        <taxon>Bacteria</taxon>
        <taxon>Pseudomonadati</taxon>
        <taxon>Pseudomonadota</taxon>
        <taxon>Alphaproteobacteria</taxon>
        <taxon>Hyphomicrobiales</taxon>
        <taxon>Phyllobacteriaceae</taxon>
        <taxon>Tianweitania</taxon>
    </lineage>
</organism>
<keyword evidence="3" id="KW-1134">Transmembrane beta strand</keyword>
<dbReference type="InterPro" id="IPR005017">
    <property type="entry name" value="OMPP1/FadL/TodX"/>
</dbReference>
<evidence type="ECO:0000313" key="9">
    <source>
        <dbReference type="EMBL" id="MBS9719928.1"/>
    </source>
</evidence>
<keyword evidence="4" id="KW-0812">Transmembrane</keyword>
<name>A0ABS5RSA3_9HYPH</name>
<keyword evidence="7" id="KW-0998">Cell outer membrane</keyword>
<comment type="subcellular location">
    <subcellularLocation>
        <location evidence="1">Cell outer membrane</location>
        <topology evidence="1">Multi-pass membrane protein</topology>
    </subcellularLocation>
</comment>
<dbReference type="Gene3D" id="2.40.160.60">
    <property type="entry name" value="Outer membrane protein transport protein (OMPP1/FadL/TodX)"/>
    <property type="match status" value="1"/>
</dbReference>
<feature type="signal peptide" evidence="8">
    <location>
        <begin position="1"/>
        <end position="25"/>
    </location>
</feature>
<dbReference type="PANTHER" id="PTHR35093:SF8">
    <property type="entry name" value="OUTER MEMBRANE PROTEIN NMB0088-RELATED"/>
    <property type="match status" value="1"/>
</dbReference>
<evidence type="ECO:0000256" key="1">
    <source>
        <dbReference type="ARBA" id="ARBA00004571"/>
    </source>
</evidence>
<keyword evidence="10" id="KW-1185">Reference proteome</keyword>
<dbReference type="SUPFAM" id="SSF56935">
    <property type="entry name" value="Porins"/>
    <property type="match status" value="1"/>
</dbReference>
<accession>A0ABS5RSA3</accession>
<sequence>MSTRTVATLVSAGIASILLAAPSQAGGFNRGIANLDPLYYTTGFGLTSSITYVSPARSFSSVSGGRIVAGRPGAFTQGETDIVEDFAVPSVTVGGRVVGDLSCAGSYTQPYGVEANYDGPIRFNIAQQKLDTDEYGLTCGYGFDLSKGRLMLIGGVFYETVDFTQARDFSQAFGTVGTSRIKVESEDVGYRLGVGYEIPEIALKAQLLYRSETNHDATGEYYNTPFATLATLTGLTPRQAAAIYGNAMATSASTSATLPQNLEFSLQSGIAPGWLAFGSVKWTDWSVLKRIELVEGIANQTFSSTNFYFEDGWTVTGGVGHKFNDKLGASVSVTWDKGVTTGWDTLTDTWSFGGGVAYDFSDKFQLRAGGAAIYFTDGDKDKVANALDYTATSDNEWGYALSLSGALKF</sequence>
<dbReference type="RefSeq" id="WP_213983516.1">
    <property type="nucleotide sequence ID" value="NZ_JAFMNX010000001.1"/>
</dbReference>